<evidence type="ECO:0000256" key="4">
    <source>
        <dbReference type="ARBA" id="ARBA00012669"/>
    </source>
</evidence>
<evidence type="ECO:0000256" key="7">
    <source>
        <dbReference type="ARBA" id="ARBA00022642"/>
    </source>
</evidence>
<dbReference type="EC" id="2.5.1.72" evidence="4 14"/>
<dbReference type="UniPathway" id="UPA00253">
    <property type="reaction ID" value="UER00327"/>
</dbReference>
<keyword evidence="8 14" id="KW-0808">Transferase</keyword>
<dbReference type="NCBIfam" id="NF006878">
    <property type="entry name" value="PRK09375.1-2"/>
    <property type="match status" value="1"/>
</dbReference>
<dbReference type="RefSeq" id="WP_169299304.1">
    <property type="nucleotide sequence ID" value="NZ_JABBNI010000047.1"/>
</dbReference>
<dbReference type="FunFam" id="3.40.50.10800:FF:000001">
    <property type="entry name" value="Quinolinate synthase A"/>
    <property type="match status" value="1"/>
</dbReference>
<dbReference type="HAMAP" id="MF_00568">
    <property type="entry name" value="NadA_type2"/>
    <property type="match status" value="1"/>
</dbReference>
<dbReference type="PANTHER" id="PTHR30573:SF0">
    <property type="entry name" value="QUINOLINATE SYNTHASE, CHLOROPLASTIC"/>
    <property type="match status" value="1"/>
</dbReference>
<dbReference type="InterPro" id="IPR003473">
    <property type="entry name" value="NadA"/>
</dbReference>
<dbReference type="GO" id="GO:0008987">
    <property type="term" value="F:quinolinate synthetase A activity"/>
    <property type="evidence" value="ECO:0007669"/>
    <property type="project" value="UniProtKB-UniRule"/>
</dbReference>
<dbReference type="SUPFAM" id="SSF142754">
    <property type="entry name" value="NadA-like"/>
    <property type="match status" value="1"/>
</dbReference>
<dbReference type="Gene3D" id="3.40.50.10800">
    <property type="entry name" value="NadA-like"/>
    <property type="match status" value="3"/>
</dbReference>
<keyword evidence="11 14" id="KW-0411">Iron-sulfur</keyword>
<proteinExistence type="inferred from homology"/>
<evidence type="ECO:0000256" key="13">
    <source>
        <dbReference type="ARBA" id="ARBA00073059"/>
    </source>
</evidence>
<feature type="binding site" evidence="14">
    <location>
        <begin position="197"/>
        <end position="199"/>
    </location>
    <ligand>
        <name>iminosuccinate</name>
        <dbReference type="ChEBI" id="CHEBI:77875"/>
    </ligand>
</feature>
<gene>
    <name evidence="14 15" type="primary">nadA</name>
    <name evidence="15" type="ORF">HBE96_19115</name>
</gene>
<dbReference type="PANTHER" id="PTHR30573">
    <property type="entry name" value="QUINOLINATE SYNTHETASE A"/>
    <property type="match status" value="1"/>
</dbReference>
<comment type="subcellular location">
    <subcellularLocation>
        <location evidence="2 14">Cytoplasm</location>
    </subcellularLocation>
</comment>
<organism evidence="15 16">
    <name type="scientific">Clostridium muellerianum</name>
    <dbReference type="NCBI Taxonomy" id="2716538"/>
    <lineage>
        <taxon>Bacteria</taxon>
        <taxon>Bacillati</taxon>
        <taxon>Bacillota</taxon>
        <taxon>Clostridia</taxon>
        <taxon>Eubacteriales</taxon>
        <taxon>Clostridiaceae</taxon>
        <taxon>Clostridium</taxon>
    </lineage>
</organism>
<evidence type="ECO:0000256" key="1">
    <source>
        <dbReference type="ARBA" id="ARBA00003791"/>
    </source>
</evidence>
<keyword evidence="5 14" id="KW-0004">4Fe-4S</keyword>
<evidence type="ECO:0000256" key="5">
    <source>
        <dbReference type="ARBA" id="ARBA00022485"/>
    </source>
</evidence>
<evidence type="ECO:0000313" key="16">
    <source>
        <dbReference type="Proteomes" id="UP000537131"/>
    </source>
</evidence>
<evidence type="ECO:0000256" key="9">
    <source>
        <dbReference type="ARBA" id="ARBA00022723"/>
    </source>
</evidence>
<evidence type="ECO:0000256" key="12">
    <source>
        <dbReference type="ARBA" id="ARBA00050125"/>
    </source>
</evidence>
<evidence type="ECO:0000256" key="6">
    <source>
        <dbReference type="ARBA" id="ARBA00022490"/>
    </source>
</evidence>
<dbReference type="NCBIfam" id="TIGR00550">
    <property type="entry name" value="nadA"/>
    <property type="match status" value="1"/>
</dbReference>
<evidence type="ECO:0000256" key="11">
    <source>
        <dbReference type="ARBA" id="ARBA00023014"/>
    </source>
</evidence>
<evidence type="ECO:0000256" key="8">
    <source>
        <dbReference type="ARBA" id="ARBA00022679"/>
    </source>
</evidence>
<feature type="binding site" evidence="14">
    <location>
        <position position="23"/>
    </location>
    <ligand>
        <name>iminosuccinate</name>
        <dbReference type="ChEBI" id="CHEBI:77875"/>
    </ligand>
</feature>
<comment type="pathway">
    <text evidence="3 14">Cofactor biosynthesis; NAD(+) biosynthesis; quinolinate from iminoaspartate: step 1/1.</text>
</comment>
<dbReference type="InterPro" id="IPR023066">
    <property type="entry name" value="Quinolinate_synth_type2"/>
</dbReference>
<feature type="binding site" evidence="14">
    <location>
        <position position="171"/>
    </location>
    <ligand>
        <name>[4Fe-4S] cluster</name>
        <dbReference type="ChEBI" id="CHEBI:49883"/>
    </ligand>
</feature>
<dbReference type="GO" id="GO:0034628">
    <property type="term" value="P:'de novo' NAD+ biosynthetic process from L-aspartate"/>
    <property type="evidence" value="ECO:0007669"/>
    <property type="project" value="TreeGrafter"/>
</dbReference>
<comment type="caution">
    <text evidence="15">The sequence shown here is derived from an EMBL/GenBank/DDBJ whole genome shotgun (WGS) entry which is preliminary data.</text>
</comment>
<comment type="cofactor">
    <cofactor evidence="14">
        <name>[4Fe-4S] cluster</name>
        <dbReference type="ChEBI" id="CHEBI:49883"/>
    </cofactor>
    <text evidence="14">Binds 1 [4Fe-4S] cluster per subunit.</text>
</comment>
<keyword evidence="9 14" id="KW-0479">Metal-binding</keyword>
<comment type="similarity">
    <text evidence="14">Belongs to the quinolinate synthase family. Type 2 subfamily.</text>
</comment>
<dbReference type="Proteomes" id="UP000537131">
    <property type="component" value="Unassembled WGS sequence"/>
</dbReference>
<dbReference type="EMBL" id="JABBNI010000047">
    <property type="protein sequence ID" value="NMM64722.1"/>
    <property type="molecule type" value="Genomic_DNA"/>
</dbReference>
<comment type="function">
    <text evidence="1 14">Catalyzes the condensation of iminoaspartate with dihydroxyacetone phosphate to form quinolinate.</text>
</comment>
<keyword evidence="16" id="KW-1185">Reference proteome</keyword>
<reference evidence="15 16" key="1">
    <citation type="submission" date="2020-06" db="EMBL/GenBank/DDBJ databases">
        <title>Complete Genome Sequence of Clostridium muelleri sp. nov. P21T, an Acid-Alcohol Producing Acetogen Isolated from Old Hay.</title>
        <authorList>
            <person name="Duncan K.E."/>
            <person name="Tanner R.S."/>
        </authorList>
    </citation>
    <scope>NUCLEOTIDE SEQUENCE [LARGE SCALE GENOMIC DNA]</scope>
    <source>
        <strain evidence="15 16">P21</strain>
    </source>
</reference>
<feature type="binding site" evidence="14">
    <location>
        <position position="40"/>
    </location>
    <ligand>
        <name>iminosuccinate</name>
        <dbReference type="ChEBI" id="CHEBI:77875"/>
    </ligand>
</feature>
<evidence type="ECO:0000256" key="2">
    <source>
        <dbReference type="ARBA" id="ARBA00004496"/>
    </source>
</evidence>
<dbReference type="GO" id="GO:0046872">
    <property type="term" value="F:metal ion binding"/>
    <property type="evidence" value="ECO:0007669"/>
    <property type="project" value="UniProtKB-KW"/>
</dbReference>
<feature type="binding site" evidence="14">
    <location>
        <position position="214"/>
    </location>
    <ligand>
        <name>iminosuccinate</name>
        <dbReference type="ChEBI" id="CHEBI:77875"/>
    </ligand>
</feature>
<feature type="binding site" evidence="14">
    <location>
        <begin position="111"/>
        <end position="113"/>
    </location>
    <ligand>
        <name>iminosuccinate</name>
        <dbReference type="ChEBI" id="CHEBI:77875"/>
    </ligand>
</feature>
<keyword evidence="10 14" id="KW-0408">Iron</keyword>
<evidence type="ECO:0000256" key="10">
    <source>
        <dbReference type="ARBA" id="ARBA00023004"/>
    </source>
</evidence>
<keyword evidence="6 14" id="KW-0963">Cytoplasm</keyword>
<dbReference type="GO" id="GO:0005829">
    <property type="term" value="C:cytosol"/>
    <property type="evidence" value="ECO:0007669"/>
    <property type="project" value="TreeGrafter"/>
</dbReference>
<evidence type="ECO:0000313" key="15">
    <source>
        <dbReference type="EMBL" id="NMM64722.1"/>
    </source>
</evidence>
<evidence type="ECO:0000256" key="14">
    <source>
        <dbReference type="HAMAP-Rule" id="MF_00568"/>
    </source>
</evidence>
<evidence type="ECO:0000256" key="3">
    <source>
        <dbReference type="ARBA" id="ARBA00005065"/>
    </source>
</evidence>
<dbReference type="AlphaFoldDB" id="A0A7Y0EKH8"/>
<feature type="binding site" evidence="14">
    <location>
        <position position="128"/>
    </location>
    <ligand>
        <name>iminosuccinate</name>
        <dbReference type="ChEBI" id="CHEBI:77875"/>
    </ligand>
</feature>
<feature type="binding site" evidence="14">
    <location>
        <position position="85"/>
    </location>
    <ligand>
        <name>[4Fe-4S] cluster</name>
        <dbReference type="ChEBI" id="CHEBI:49883"/>
    </ligand>
</feature>
<sequence length="304" mass="34139">MENNLKNKILKLKKEKEALILAHYYQRPEIQDIADAVGDSYYLSKVAKDCDENIIVFCGVKFMAESAKILSPEKTVLLPTFDAGCPMADMADPNDVLALKKKHPNAKVVCYINSSTEVKAVSDVCCTSSNAVNIINNLDADEIIFLPDKNLGEYVQQQVKNKKIILWSGFCITHKKVSAEEIIKAKKLHPDIKVLVHPECEKPVRDLADFLGSTGQIIDFVNNSDNKKFLISTEEGVLHQIKLKNPDKEFYVPSGGMVCVNMKKTNLNSVYESLLNMEYAIEIDEDIRKKAYRALINMHELGGK</sequence>
<dbReference type="GO" id="GO:0051539">
    <property type="term" value="F:4 iron, 4 sulfur cluster binding"/>
    <property type="evidence" value="ECO:0007669"/>
    <property type="project" value="UniProtKB-KW"/>
</dbReference>
<protein>
    <recommendedName>
        <fullName evidence="13 14">Quinolinate synthase</fullName>
        <ecNumber evidence="4 14">2.5.1.72</ecNumber>
    </recommendedName>
</protein>
<dbReference type="Pfam" id="PF02445">
    <property type="entry name" value="NadA"/>
    <property type="match status" value="1"/>
</dbReference>
<accession>A0A7Y0EKH8</accession>
<comment type="catalytic activity">
    <reaction evidence="12">
        <text>iminosuccinate + dihydroxyacetone phosphate = quinolinate + phosphate + 2 H2O + H(+)</text>
        <dbReference type="Rhea" id="RHEA:25888"/>
        <dbReference type="ChEBI" id="CHEBI:15377"/>
        <dbReference type="ChEBI" id="CHEBI:15378"/>
        <dbReference type="ChEBI" id="CHEBI:29959"/>
        <dbReference type="ChEBI" id="CHEBI:43474"/>
        <dbReference type="ChEBI" id="CHEBI:57642"/>
        <dbReference type="ChEBI" id="CHEBI:77875"/>
        <dbReference type="EC" id="2.5.1.72"/>
    </reaction>
    <physiologicalReaction direction="left-to-right" evidence="12">
        <dbReference type="Rhea" id="RHEA:25889"/>
    </physiologicalReaction>
</comment>
<dbReference type="InterPro" id="IPR036094">
    <property type="entry name" value="NadA_sf"/>
</dbReference>
<dbReference type="FunFam" id="3.40.50.10800:FF:000003">
    <property type="entry name" value="Quinolinate synthase A"/>
    <property type="match status" value="1"/>
</dbReference>
<name>A0A7Y0EKH8_9CLOT</name>
<keyword evidence="7 14" id="KW-0662">Pyridine nucleotide biosynthesis</keyword>
<feature type="binding site" evidence="14">
    <location>
        <position position="259"/>
    </location>
    <ligand>
        <name>[4Fe-4S] cluster</name>
        <dbReference type="ChEBI" id="CHEBI:49883"/>
    </ligand>
</feature>